<dbReference type="PROSITE" id="PS51257">
    <property type="entry name" value="PROKAR_LIPOPROTEIN"/>
    <property type="match status" value="1"/>
</dbReference>
<name>A0ABX7ME18_9RHOO</name>
<protein>
    <recommendedName>
        <fullName evidence="3">Lipoprotein</fullName>
    </recommendedName>
</protein>
<keyword evidence="2" id="KW-1185">Reference proteome</keyword>
<evidence type="ECO:0000313" key="2">
    <source>
        <dbReference type="Proteomes" id="UP000663570"/>
    </source>
</evidence>
<reference evidence="1 2" key="1">
    <citation type="submission" date="2021-02" db="EMBL/GenBank/DDBJ databases">
        <title>Niveibacterium changnyeongensis HC41.</title>
        <authorList>
            <person name="Kang M."/>
        </authorList>
    </citation>
    <scope>NUCLEOTIDE SEQUENCE [LARGE SCALE GENOMIC DNA]</scope>
    <source>
        <strain evidence="1 2">HC41</strain>
    </source>
</reference>
<proteinExistence type="predicted"/>
<dbReference type="EMBL" id="CP071060">
    <property type="protein sequence ID" value="QSI78017.1"/>
    <property type="molecule type" value="Genomic_DNA"/>
</dbReference>
<sequence>MPAIRITPVVIATALLVTACGKVEEKASEKLAEAAIESAMKKDGASDAKVDLSTGGVKATVTDKNGKSQTLELNNAKVTEQDAGIPFYPGATPIEGSSSRISSAEGNAVSTTLSTGDALDKVVAFYSPQIKRLAAGKQMIESSEGGEYSWMVSGASGTANDSLMVQARRNGNATEIMIHATHAK</sequence>
<gene>
    <name evidence="1" type="ORF">JY500_05075</name>
</gene>
<dbReference type="RefSeq" id="WP_206255264.1">
    <property type="nucleotide sequence ID" value="NZ_CP071060.1"/>
</dbReference>
<evidence type="ECO:0000313" key="1">
    <source>
        <dbReference type="EMBL" id="QSI78017.1"/>
    </source>
</evidence>
<dbReference type="Proteomes" id="UP000663570">
    <property type="component" value="Chromosome"/>
</dbReference>
<accession>A0ABX7ME18</accession>
<organism evidence="1 2">
    <name type="scientific">Niveibacterium microcysteis</name>
    <dbReference type="NCBI Taxonomy" id="2811415"/>
    <lineage>
        <taxon>Bacteria</taxon>
        <taxon>Pseudomonadati</taxon>
        <taxon>Pseudomonadota</taxon>
        <taxon>Betaproteobacteria</taxon>
        <taxon>Rhodocyclales</taxon>
        <taxon>Rhodocyclaceae</taxon>
        <taxon>Niveibacterium</taxon>
    </lineage>
</organism>
<evidence type="ECO:0008006" key="3">
    <source>
        <dbReference type="Google" id="ProtNLM"/>
    </source>
</evidence>